<evidence type="ECO:0000256" key="6">
    <source>
        <dbReference type="ARBA" id="ARBA00022932"/>
    </source>
</evidence>
<name>X1RDK8_9ZZZZ</name>
<dbReference type="AlphaFoldDB" id="X1RDK8"/>
<evidence type="ECO:0000256" key="3">
    <source>
        <dbReference type="ARBA" id="ARBA00022679"/>
    </source>
</evidence>
<dbReference type="GO" id="GO:0006260">
    <property type="term" value="P:DNA replication"/>
    <property type="evidence" value="ECO:0007669"/>
    <property type="project" value="UniProtKB-KW"/>
</dbReference>
<dbReference type="Gene3D" id="3.90.1600.10">
    <property type="entry name" value="Palm domain of DNA polymerase"/>
    <property type="match status" value="1"/>
</dbReference>
<proteinExistence type="inferred from homology"/>
<evidence type="ECO:0000256" key="4">
    <source>
        <dbReference type="ARBA" id="ARBA00022695"/>
    </source>
</evidence>
<evidence type="ECO:0000256" key="1">
    <source>
        <dbReference type="ARBA" id="ARBA00005755"/>
    </source>
</evidence>
<evidence type="ECO:0000256" key="7">
    <source>
        <dbReference type="ARBA" id="ARBA00023125"/>
    </source>
</evidence>
<feature type="non-terminal residue" evidence="10">
    <location>
        <position position="132"/>
    </location>
</feature>
<keyword evidence="5" id="KW-0235">DNA replication</keyword>
<evidence type="ECO:0000313" key="10">
    <source>
        <dbReference type="EMBL" id="GAI65076.1"/>
    </source>
</evidence>
<keyword evidence="7" id="KW-0238">DNA-binding</keyword>
<organism evidence="10">
    <name type="scientific">marine sediment metagenome</name>
    <dbReference type="NCBI Taxonomy" id="412755"/>
    <lineage>
        <taxon>unclassified sequences</taxon>
        <taxon>metagenomes</taxon>
        <taxon>ecological metagenomes</taxon>
    </lineage>
</organism>
<dbReference type="GO" id="GO:0003887">
    <property type="term" value="F:DNA-directed DNA polymerase activity"/>
    <property type="evidence" value="ECO:0007669"/>
    <property type="project" value="UniProtKB-KW"/>
</dbReference>
<keyword evidence="3" id="KW-0808">Transferase</keyword>
<dbReference type="Pfam" id="PF03175">
    <property type="entry name" value="DNA_pol_B_2"/>
    <property type="match status" value="1"/>
</dbReference>
<dbReference type="InterPro" id="IPR043502">
    <property type="entry name" value="DNA/RNA_pol_sf"/>
</dbReference>
<sequence length="132" mass="15225">MNWFVESLEKTGERIGIPRIAVDYKTCSKSELSVACKNHVLIELENFKLFIRFLEGNKVARLCYTRGSTAMAAFLLSHYTTKIYIHNNKQAIDLERESYKGGRVECFYLGDLNDENYYMLDVNSLYPCVCGN</sequence>
<reference evidence="10" key="1">
    <citation type="journal article" date="2014" name="Front. Microbiol.">
        <title>High frequency of phylogenetically diverse reductive dehalogenase-homologous genes in deep subseafloor sedimentary metagenomes.</title>
        <authorList>
            <person name="Kawai M."/>
            <person name="Futagami T."/>
            <person name="Toyoda A."/>
            <person name="Takaki Y."/>
            <person name="Nishi S."/>
            <person name="Hori S."/>
            <person name="Arai W."/>
            <person name="Tsubouchi T."/>
            <person name="Morono Y."/>
            <person name="Uchiyama I."/>
            <person name="Ito T."/>
            <person name="Fujiyama A."/>
            <person name="Inagaki F."/>
            <person name="Takami H."/>
        </authorList>
    </citation>
    <scope>NUCLEOTIDE SEQUENCE</scope>
    <source>
        <strain evidence="10">Expedition CK06-06</strain>
    </source>
</reference>
<protein>
    <recommendedName>
        <fullName evidence="2">DNA-directed DNA polymerase</fullName>
        <ecNumber evidence="2">2.7.7.7</ecNumber>
    </recommendedName>
</protein>
<dbReference type="GO" id="GO:0000166">
    <property type="term" value="F:nucleotide binding"/>
    <property type="evidence" value="ECO:0007669"/>
    <property type="project" value="InterPro"/>
</dbReference>
<comment type="caution">
    <text evidence="10">The sequence shown here is derived from an EMBL/GenBank/DDBJ whole genome shotgun (WGS) entry which is preliminary data.</text>
</comment>
<evidence type="ECO:0000256" key="8">
    <source>
        <dbReference type="ARBA" id="ARBA00049244"/>
    </source>
</evidence>
<evidence type="ECO:0000256" key="2">
    <source>
        <dbReference type="ARBA" id="ARBA00012417"/>
    </source>
</evidence>
<dbReference type="InterPro" id="IPR004868">
    <property type="entry name" value="DNA-dir_DNA_pol_B_mt/vir"/>
</dbReference>
<keyword evidence="4" id="KW-0548">Nucleotidyltransferase</keyword>
<keyword evidence="6" id="KW-0239">DNA-directed DNA polymerase</keyword>
<feature type="domain" description="DNA-directed DNA polymerase family B mitochondria/virus" evidence="9">
    <location>
        <begin position="59"/>
        <end position="129"/>
    </location>
</feature>
<dbReference type="InterPro" id="IPR023211">
    <property type="entry name" value="DNA_pol_palm_dom_sf"/>
</dbReference>
<comment type="similarity">
    <text evidence="1">Belongs to the DNA polymerase type-B family.</text>
</comment>
<evidence type="ECO:0000256" key="5">
    <source>
        <dbReference type="ARBA" id="ARBA00022705"/>
    </source>
</evidence>
<evidence type="ECO:0000259" key="9">
    <source>
        <dbReference type="Pfam" id="PF03175"/>
    </source>
</evidence>
<comment type="catalytic activity">
    <reaction evidence="8">
        <text>DNA(n) + a 2'-deoxyribonucleoside 5'-triphosphate = DNA(n+1) + diphosphate</text>
        <dbReference type="Rhea" id="RHEA:22508"/>
        <dbReference type="Rhea" id="RHEA-COMP:17339"/>
        <dbReference type="Rhea" id="RHEA-COMP:17340"/>
        <dbReference type="ChEBI" id="CHEBI:33019"/>
        <dbReference type="ChEBI" id="CHEBI:61560"/>
        <dbReference type="ChEBI" id="CHEBI:173112"/>
        <dbReference type="EC" id="2.7.7.7"/>
    </reaction>
</comment>
<dbReference type="EC" id="2.7.7.7" evidence="2"/>
<dbReference type="GO" id="GO:0003677">
    <property type="term" value="F:DNA binding"/>
    <property type="evidence" value="ECO:0007669"/>
    <property type="project" value="UniProtKB-KW"/>
</dbReference>
<gene>
    <name evidence="10" type="ORF">S12H4_10689</name>
</gene>
<accession>X1RDK8</accession>
<dbReference type="EMBL" id="BARW01004625">
    <property type="protein sequence ID" value="GAI65076.1"/>
    <property type="molecule type" value="Genomic_DNA"/>
</dbReference>
<dbReference type="SUPFAM" id="SSF56672">
    <property type="entry name" value="DNA/RNA polymerases"/>
    <property type="match status" value="1"/>
</dbReference>